<feature type="compositionally biased region" description="Acidic residues" evidence="1">
    <location>
        <begin position="13"/>
        <end position="24"/>
    </location>
</feature>
<dbReference type="InterPro" id="IPR017072">
    <property type="entry name" value="TF_Spt6"/>
</dbReference>
<feature type="compositionally biased region" description="Acidic residues" evidence="1">
    <location>
        <begin position="559"/>
        <end position="571"/>
    </location>
</feature>
<dbReference type="GO" id="GO:0003677">
    <property type="term" value="F:DNA binding"/>
    <property type="evidence" value="ECO:0007669"/>
    <property type="project" value="InterPro"/>
</dbReference>
<feature type="compositionally biased region" description="Acidic residues" evidence="1">
    <location>
        <begin position="684"/>
        <end position="719"/>
    </location>
</feature>
<accession>A0A814PBS8</accession>
<evidence type="ECO:0000259" key="2">
    <source>
        <dbReference type="Pfam" id="PF14641"/>
    </source>
</evidence>
<feature type="compositionally biased region" description="Acidic residues" evidence="1">
    <location>
        <begin position="70"/>
        <end position="79"/>
    </location>
</feature>
<feature type="region of interest" description="Disordered" evidence="1">
    <location>
        <begin position="1"/>
        <end position="268"/>
    </location>
</feature>
<feature type="compositionally biased region" description="Acidic residues" evidence="1">
    <location>
        <begin position="619"/>
        <end position="628"/>
    </location>
</feature>
<feature type="compositionally biased region" description="Acidic residues" evidence="1">
    <location>
        <begin position="212"/>
        <end position="247"/>
    </location>
</feature>
<feature type="compositionally biased region" description="Acidic residues" evidence="1">
    <location>
        <begin position="147"/>
        <end position="156"/>
    </location>
</feature>
<proteinExistence type="predicted"/>
<feature type="compositionally biased region" description="Basic residues" evidence="1">
    <location>
        <begin position="728"/>
        <end position="739"/>
    </location>
</feature>
<dbReference type="PANTHER" id="PTHR10145">
    <property type="entry name" value="TRANSCRIPTION ELONGATION FACTOR SPT6"/>
    <property type="match status" value="1"/>
</dbReference>
<evidence type="ECO:0000313" key="4">
    <source>
        <dbReference type="Proteomes" id="UP000663845"/>
    </source>
</evidence>
<feature type="region of interest" description="Disordered" evidence="1">
    <location>
        <begin position="536"/>
        <end position="740"/>
    </location>
</feature>
<reference evidence="3" key="1">
    <citation type="submission" date="2021-02" db="EMBL/GenBank/DDBJ databases">
        <authorList>
            <person name="Nowell W R."/>
        </authorList>
    </citation>
    <scope>NUCLEOTIDE SEQUENCE</scope>
</reference>
<feature type="domain" description="Helix-turn-helix DNA-binding" evidence="2">
    <location>
        <begin position="780"/>
        <end position="884"/>
    </location>
</feature>
<protein>
    <recommendedName>
        <fullName evidence="2">Helix-turn-helix DNA-binding domain-containing protein</fullName>
    </recommendedName>
</protein>
<feature type="compositionally biased region" description="Acidic residues" evidence="1">
    <location>
        <begin position="45"/>
        <end position="56"/>
    </location>
</feature>
<dbReference type="GO" id="GO:0008023">
    <property type="term" value="C:transcription elongation factor complex"/>
    <property type="evidence" value="ECO:0007669"/>
    <property type="project" value="TreeGrafter"/>
</dbReference>
<gene>
    <name evidence="3" type="ORF">JYZ213_LOCUS21521</name>
</gene>
<dbReference type="AlphaFoldDB" id="A0A814PBS8"/>
<evidence type="ECO:0000313" key="3">
    <source>
        <dbReference type="EMBL" id="CAF1103518.1"/>
    </source>
</evidence>
<dbReference type="Proteomes" id="UP000663845">
    <property type="component" value="Unassembled WGS sequence"/>
</dbReference>
<feature type="compositionally biased region" description="Acidic residues" evidence="1">
    <location>
        <begin position="635"/>
        <end position="645"/>
    </location>
</feature>
<feature type="compositionally biased region" description="Acidic residues" evidence="1">
    <location>
        <begin position="87"/>
        <end position="99"/>
    </location>
</feature>
<dbReference type="GO" id="GO:0140673">
    <property type="term" value="P:transcription elongation-coupled chromatin remodeling"/>
    <property type="evidence" value="ECO:0007669"/>
    <property type="project" value="InterPro"/>
</dbReference>
<dbReference type="FunFam" id="1.10.10.650:FF:000002">
    <property type="entry name" value="Transcription elongation factor spt6"/>
    <property type="match status" value="2"/>
</dbReference>
<sequence>MSKKRPRNAFVDAEAEEDSAEESDTEKTQRTAAMKKLKSNRPMSDDDDDEEDDVIDEATAKDLQNFIAEPGDEEEEENVADQSGSGESDDEDDFDDDDLQLIAENTKKSGKPNRVHIAREDSDDDDQNTSSQYKVATTHHSRRVEPDEQSLMDNGEDERAANDYDDDDEDDFIVDDHDVPIPKQNHRRHHNAPNIADAQAIFGDEFSFNDINFDDLNDDAGEEDEEDDEEEEEDEEQIEPEYDDDGNIIESEATIPKRKAKAPRRKQKAEELFEPEELQRGYLTESDINIRRIDKPERFQLRRIPVTEAKEDELDEEADWIYNGAFLKATISHQPNEEETIKNLQVKKKIKNALNYMRNDSFEVPFIAFYRKEHIEPDLKIADLWKIWQWDEKWMIFKSQKDKLMSMFERMNNYRNYQYEQLGDTNEEALTTKLLTDCDIDKERLMRAQTLEEIADLREQFHVYYNEDLPQLRVREKLIEYREEREKQEDSAEESDTEKTQRTAAMKKLKSNRPMSDDDDDEEDDVIDEATAKDLQNFIAEPGDEEEEENVADQSGSGESDDEDDFDDDDLQLIAENTKKSGKPNRVHIAREDSDDDDQNTSSQYKVATTHHSRRVEPDEQSLMDNGEDERAANDYDDDDEDDFIVDDHDVPIPKQNHRRHHNAPNIADAQAIFGDEFSFNDINFDDLNDDAGEEDEEDDEEEEEDEEQIEPEYDDDGNIIESEATIPKRKAKAPRRKQKAEELFEPEELQRGYLTESDINIRRIDKPERFQLRRIPVTEAKEDELDEEADWIYNGAFLKATISHQPNEEETIKNLQVKKKIKNALNYMRNDSFEVPFIAFYRKEHIEPDLKIADLWKIWQWDEKWMIFKSQKDKLMSMFERMNNYRNYQYEQLGDTNEEALTTKLLTDCDIDKERLMRAQTLEEIADLREQFHVYYNEDLPQLRVREKLIEYREEREKLRNGYFFGIYDGMDSAVSNDVKLSSLLKFCHL</sequence>
<feature type="domain" description="Helix-turn-helix DNA-binding" evidence="2">
    <location>
        <begin position="308"/>
        <end position="412"/>
    </location>
</feature>
<organism evidence="3 4">
    <name type="scientific">Adineta steineri</name>
    <dbReference type="NCBI Taxonomy" id="433720"/>
    <lineage>
        <taxon>Eukaryota</taxon>
        <taxon>Metazoa</taxon>
        <taxon>Spiralia</taxon>
        <taxon>Gnathifera</taxon>
        <taxon>Rotifera</taxon>
        <taxon>Eurotatoria</taxon>
        <taxon>Bdelloidea</taxon>
        <taxon>Adinetida</taxon>
        <taxon>Adinetidae</taxon>
        <taxon>Adineta</taxon>
    </lineage>
</organism>
<name>A0A814PBS8_9BILA</name>
<dbReference type="GO" id="GO:0031491">
    <property type="term" value="F:nucleosome binding"/>
    <property type="evidence" value="ECO:0007669"/>
    <property type="project" value="TreeGrafter"/>
</dbReference>
<dbReference type="InterPro" id="IPR023319">
    <property type="entry name" value="Tex-like_HTH_dom_sf"/>
</dbReference>
<feature type="region of interest" description="Disordered" evidence="1">
    <location>
        <begin position="484"/>
        <end position="523"/>
    </location>
</feature>
<dbReference type="InterPro" id="IPR028088">
    <property type="entry name" value="Spt6_HTH_DNA-bd_dom"/>
</dbReference>
<dbReference type="EMBL" id="CAJNOG010000236">
    <property type="protein sequence ID" value="CAF1103518.1"/>
    <property type="molecule type" value="Genomic_DNA"/>
</dbReference>
<feature type="compositionally biased region" description="Acidic residues" evidence="1">
    <location>
        <begin position="542"/>
        <end position="551"/>
    </location>
</feature>
<dbReference type="SUPFAM" id="SSF158832">
    <property type="entry name" value="Tex N-terminal region-like"/>
    <property type="match status" value="2"/>
</dbReference>
<feature type="compositionally biased region" description="Acidic residues" evidence="1">
    <location>
        <begin position="163"/>
        <end position="173"/>
    </location>
</feature>
<dbReference type="PANTHER" id="PTHR10145:SF6">
    <property type="entry name" value="TRANSCRIPTION ELONGATION FACTOR SPT6"/>
    <property type="match status" value="1"/>
</dbReference>
<dbReference type="Gene3D" id="1.10.10.650">
    <property type="entry name" value="RuvA domain 2-like"/>
    <property type="match status" value="2"/>
</dbReference>
<comment type="caution">
    <text evidence="3">The sequence shown here is derived from an EMBL/GenBank/DDBJ whole genome shotgun (WGS) entry which is preliminary data.</text>
</comment>
<feature type="compositionally biased region" description="Basic residues" evidence="1">
    <location>
        <begin position="256"/>
        <end position="267"/>
    </location>
</feature>
<dbReference type="GO" id="GO:0042393">
    <property type="term" value="F:histone binding"/>
    <property type="evidence" value="ECO:0007669"/>
    <property type="project" value="TreeGrafter"/>
</dbReference>
<dbReference type="GO" id="GO:0034728">
    <property type="term" value="P:nucleosome organization"/>
    <property type="evidence" value="ECO:0007669"/>
    <property type="project" value="TreeGrafter"/>
</dbReference>
<evidence type="ECO:0000256" key="1">
    <source>
        <dbReference type="SAM" id="MobiDB-lite"/>
    </source>
</evidence>
<dbReference type="Pfam" id="PF14641">
    <property type="entry name" value="HTH_44"/>
    <property type="match status" value="2"/>
</dbReference>